<keyword evidence="6" id="KW-0547">Nucleotide-binding</keyword>
<dbReference type="InterPro" id="IPR023214">
    <property type="entry name" value="HAD_sf"/>
</dbReference>
<dbReference type="GO" id="GO:0008553">
    <property type="term" value="F:P-type proton-exporting transporter activity"/>
    <property type="evidence" value="ECO:0007669"/>
    <property type="project" value="InterPro"/>
</dbReference>
<dbReference type="SFLD" id="SFLDS00003">
    <property type="entry name" value="Haloacid_Dehalogenase"/>
    <property type="match status" value="1"/>
</dbReference>
<dbReference type="GO" id="GO:0120029">
    <property type="term" value="P:proton export across plasma membrane"/>
    <property type="evidence" value="ECO:0007669"/>
    <property type="project" value="InterPro"/>
</dbReference>
<feature type="transmembrane region" description="Helical" evidence="12">
    <location>
        <begin position="231"/>
        <end position="252"/>
    </location>
</feature>
<feature type="transmembrane region" description="Helical" evidence="12">
    <location>
        <begin position="749"/>
        <end position="771"/>
    </location>
</feature>
<dbReference type="InterPro" id="IPR023299">
    <property type="entry name" value="ATPase_P-typ_cyto_dom_N"/>
</dbReference>
<dbReference type="InterPro" id="IPR059000">
    <property type="entry name" value="ATPase_P-type_domA"/>
</dbReference>
<dbReference type="InterPro" id="IPR001757">
    <property type="entry name" value="P_typ_ATPase"/>
</dbReference>
<evidence type="ECO:0000256" key="1">
    <source>
        <dbReference type="ARBA" id="ARBA00004141"/>
    </source>
</evidence>
<evidence type="ECO:0000256" key="7">
    <source>
        <dbReference type="ARBA" id="ARBA00022840"/>
    </source>
</evidence>
<gene>
    <name evidence="14" type="ORF">COX64_02365</name>
</gene>
<dbReference type="Pfam" id="PF00690">
    <property type="entry name" value="Cation_ATPase_N"/>
    <property type="match status" value="1"/>
</dbReference>
<proteinExistence type="inferred from homology"/>
<dbReference type="Pfam" id="PF00702">
    <property type="entry name" value="Hydrolase"/>
    <property type="match status" value="1"/>
</dbReference>
<dbReference type="Gene3D" id="1.20.1110.10">
    <property type="entry name" value="Calcium-transporting ATPase, transmembrane domain"/>
    <property type="match status" value="1"/>
</dbReference>
<keyword evidence="11 12" id="KW-0472">Membrane</keyword>
<dbReference type="SUPFAM" id="SSF56784">
    <property type="entry name" value="HAD-like"/>
    <property type="match status" value="1"/>
</dbReference>
<keyword evidence="10 12" id="KW-1133">Transmembrane helix</keyword>
<comment type="subcellular location">
    <subcellularLocation>
        <location evidence="1">Membrane</location>
        <topology evidence="1">Multi-pass membrane protein</topology>
    </subcellularLocation>
</comment>
<feature type="domain" description="Cation-transporting P-type ATPase N-terminal" evidence="13">
    <location>
        <begin position="8"/>
        <end position="81"/>
    </location>
</feature>
<dbReference type="InterPro" id="IPR008250">
    <property type="entry name" value="ATPase_P-typ_transduc_dom_A_sf"/>
</dbReference>
<evidence type="ECO:0000256" key="4">
    <source>
        <dbReference type="ARBA" id="ARBA00022692"/>
    </source>
</evidence>
<dbReference type="Pfam" id="PF00122">
    <property type="entry name" value="E1-E2_ATPase"/>
    <property type="match status" value="1"/>
</dbReference>
<evidence type="ECO:0000256" key="6">
    <source>
        <dbReference type="ARBA" id="ARBA00022741"/>
    </source>
</evidence>
<keyword evidence="5" id="KW-0479">Metal-binding</keyword>
<dbReference type="FunFam" id="2.70.150.10:FF:000042">
    <property type="entry name" value="Plasma membrane ATPase"/>
    <property type="match status" value="1"/>
</dbReference>
<accession>A0A2M7W256</accession>
<sequence>MIETDIKKYKKLDVTEVISLLGTSISIGLTDELVEKYRKTYGYNELPEKRPSLLLKFIKKFWGVTAWMLELIIVLSLLLHRQLDAYIVTGLLVFNAVISFMQELSAQHAVETLKSKLHVSSKVLRNGSWGVIPARELVPGDIVRIRLGDFIPADMKILAGDIEVDQSAVTGESQEVESTKSDVVYSGSIVVRGQADCVIALTGSNTFFGKTVHLVQLATPKAHIDDIVKKVSFWLLLIVGIFLGIAVISLKFTEVSFIEALPLSLVLLMSAIPVALPTMFTVSTALGSLELSKKGVLVTRLSSPDDAASMDILCVDKTGTLTENKISVAEVKAFGTYTKEEVILYGAMASQGANQDSIDNAFLREAKEKKLDLNSFIQARFVPFDPKLRRTEATVINMKNEKIYITKGSFQSVAKSCKLSTEEVKKYESQVGLFAQSGFKTIAVACKQRQDGKTVLIGLVALIDNPSGSAKVAISRLHQLGIKILMLTGDAFEIAKNIAQKVSIKGEILVAKAGGEFKKFDFTEELIENNAGFAEVYPEDKYTIVQRLQTLGHVVGMTGDGVNDSPALKQAEVGIAVRNATDVAKSSASLILTRGDSLMSIVEPIIVGRKIFQRINTWIINKISRTTLKVVFIIISFVLFKKIIISATAMLIMLFMTDFVKISLATDNVTWSQKPTKWKLKGLIASASLLGVMMAIEAFGLLAIGLNYLHIGIDSNILNTFTFEILFFFAIFSIFIAREPGRFWDSIPSNAMLVAIALDVLIAIVVSTFGLLGFKPISVSITLFIIAYSCIFSLLVNDFIKRKVFPVRYSEVV</sequence>
<dbReference type="AlphaFoldDB" id="A0A2M7W256"/>
<evidence type="ECO:0000256" key="12">
    <source>
        <dbReference type="SAM" id="Phobius"/>
    </source>
</evidence>
<evidence type="ECO:0000256" key="9">
    <source>
        <dbReference type="ARBA" id="ARBA00022967"/>
    </source>
</evidence>
<keyword evidence="8" id="KW-0460">Magnesium</keyword>
<evidence type="ECO:0000313" key="14">
    <source>
        <dbReference type="EMBL" id="PJA14274.1"/>
    </source>
</evidence>
<dbReference type="PANTHER" id="PTHR42861">
    <property type="entry name" value="CALCIUM-TRANSPORTING ATPASE"/>
    <property type="match status" value="1"/>
</dbReference>
<dbReference type="Gene3D" id="2.70.150.10">
    <property type="entry name" value="Calcium-transporting ATPase, cytoplasmic transduction domain A"/>
    <property type="match status" value="1"/>
</dbReference>
<dbReference type="NCBIfam" id="TIGR01494">
    <property type="entry name" value="ATPase_P-type"/>
    <property type="match status" value="2"/>
</dbReference>
<organism evidence="14 15">
    <name type="scientific">Candidatus Dojkabacteria bacterium CG_4_10_14_0_2_um_filter_Dojkabacteria_WS6_41_15</name>
    <dbReference type="NCBI Taxonomy" id="2014249"/>
    <lineage>
        <taxon>Bacteria</taxon>
        <taxon>Candidatus Dojkabacteria</taxon>
    </lineage>
</organism>
<feature type="transmembrane region" description="Helical" evidence="12">
    <location>
        <begin position="717"/>
        <end position="737"/>
    </location>
</feature>
<dbReference type="PRINTS" id="PR00119">
    <property type="entry name" value="CATATPASE"/>
</dbReference>
<dbReference type="SUPFAM" id="SSF81665">
    <property type="entry name" value="Calcium ATPase, transmembrane domain M"/>
    <property type="match status" value="1"/>
</dbReference>
<dbReference type="FunFam" id="3.40.50.1000:FF:000211">
    <property type="entry name" value="Plasma membrane ATPase"/>
    <property type="match status" value="1"/>
</dbReference>
<evidence type="ECO:0000256" key="5">
    <source>
        <dbReference type="ARBA" id="ARBA00022723"/>
    </source>
</evidence>
<dbReference type="GO" id="GO:0005524">
    <property type="term" value="F:ATP binding"/>
    <property type="evidence" value="ECO:0007669"/>
    <property type="project" value="UniProtKB-KW"/>
</dbReference>
<dbReference type="SUPFAM" id="SSF81653">
    <property type="entry name" value="Calcium ATPase, transduction domain A"/>
    <property type="match status" value="1"/>
</dbReference>
<dbReference type="InterPro" id="IPR006534">
    <property type="entry name" value="P-type_ATPase_IIIA"/>
</dbReference>
<dbReference type="Gene3D" id="3.40.1110.10">
    <property type="entry name" value="Calcium-transporting ATPase, cytoplasmic domain N"/>
    <property type="match status" value="1"/>
</dbReference>
<comment type="caution">
    <text evidence="14">The sequence shown here is derived from an EMBL/GenBank/DDBJ whole genome shotgun (WGS) entry which is preliminary data.</text>
</comment>
<reference evidence="15" key="1">
    <citation type="submission" date="2017-09" db="EMBL/GenBank/DDBJ databases">
        <title>Depth-based differentiation of microbial function through sediment-hosted aquifers and enrichment of novel symbionts in the deep terrestrial subsurface.</title>
        <authorList>
            <person name="Probst A.J."/>
            <person name="Ladd B."/>
            <person name="Jarett J.K."/>
            <person name="Geller-Mcgrath D.E."/>
            <person name="Sieber C.M.K."/>
            <person name="Emerson J.B."/>
            <person name="Anantharaman K."/>
            <person name="Thomas B.C."/>
            <person name="Malmstrom R."/>
            <person name="Stieglmeier M."/>
            <person name="Klingl A."/>
            <person name="Woyke T."/>
            <person name="Ryan C.M."/>
            <person name="Banfield J.F."/>
        </authorList>
    </citation>
    <scope>NUCLEOTIDE SEQUENCE [LARGE SCALE GENOMIC DNA]</scope>
</reference>
<feature type="transmembrane region" description="Helical" evidence="12">
    <location>
        <begin position="683"/>
        <end position="711"/>
    </location>
</feature>
<dbReference type="Proteomes" id="UP000228952">
    <property type="component" value="Unassembled WGS sequence"/>
</dbReference>
<keyword evidence="3" id="KW-0597">Phosphoprotein</keyword>
<dbReference type="GO" id="GO:0016887">
    <property type="term" value="F:ATP hydrolysis activity"/>
    <property type="evidence" value="ECO:0007669"/>
    <property type="project" value="InterPro"/>
</dbReference>
<feature type="transmembrane region" description="Helical" evidence="12">
    <location>
        <begin position="264"/>
        <end position="286"/>
    </location>
</feature>
<comment type="similarity">
    <text evidence="2">Belongs to the cation transport ATPase (P-type) (TC 3.A.3) family. Type IIIA subfamily.</text>
</comment>
<keyword evidence="7" id="KW-0067">ATP-binding</keyword>
<protein>
    <submittedName>
        <fullName evidence="14">Plasma-membrane proton-efflux P-type ATPase</fullName>
    </submittedName>
</protein>
<name>A0A2M7W256_9BACT</name>
<keyword evidence="9" id="KW-1278">Translocase</keyword>
<keyword evidence="4 12" id="KW-0812">Transmembrane</keyword>
<evidence type="ECO:0000259" key="13">
    <source>
        <dbReference type="SMART" id="SM00831"/>
    </source>
</evidence>
<dbReference type="PROSITE" id="PS00154">
    <property type="entry name" value="ATPASE_E1_E2"/>
    <property type="match status" value="1"/>
</dbReference>
<evidence type="ECO:0000256" key="10">
    <source>
        <dbReference type="ARBA" id="ARBA00022989"/>
    </source>
</evidence>
<dbReference type="SFLD" id="SFLDF00027">
    <property type="entry name" value="p-type_atpase"/>
    <property type="match status" value="1"/>
</dbReference>
<dbReference type="InterPro" id="IPR023298">
    <property type="entry name" value="ATPase_P-typ_TM_dom_sf"/>
</dbReference>
<feature type="transmembrane region" description="Helical" evidence="12">
    <location>
        <begin position="61"/>
        <end position="79"/>
    </location>
</feature>
<dbReference type="EMBL" id="PFQB01000058">
    <property type="protein sequence ID" value="PJA14274.1"/>
    <property type="molecule type" value="Genomic_DNA"/>
</dbReference>
<dbReference type="GO" id="GO:0016020">
    <property type="term" value="C:membrane"/>
    <property type="evidence" value="ECO:0007669"/>
    <property type="project" value="UniProtKB-SubCell"/>
</dbReference>
<dbReference type="InterPro" id="IPR036412">
    <property type="entry name" value="HAD-like_sf"/>
</dbReference>
<dbReference type="PRINTS" id="PR00120">
    <property type="entry name" value="HATPASE"/>
</dbReference>
<evidence type="ECO:0000256" key="3">
    <source>
        <dbReference type="ARBA" id="ARBA00022553"/>
    </source>
</evidence>
<dbReference type="Gene3D" id="3.40.50.1000">
    <property type="entry name" value="HAD superfamily/HAD-like"/>
    <property type="match status" value="1"/>
</dbReference>
<dbReference type="InterPro" id="IPR004014">
    <property type="entry name" value="ATPase_P-typ_cation-transptr_N"/>
</dbReference>
<dbReference type="SMART" id="SM00831">
    <property type="entry name" value="Cation_ATPase_N"/>
    <property type="match status" value="1"/>
</dbReference>
<evidence type="ECO:0000256" key="8">
    <source>
        <dbReference type="ARBA" id="ARBA00022842"/>
    </source>
</evidence>
<evidence type="ECO:0000313" key="15">
    <source>
        <dbReference type="Proteomes" id="UP000228952"/>
    </source>
</evidence>
<evidence type="ECO:0000256" key="11">
    <source>
        <dbReference type="ARBA" id="ARBA00023136"/>
    </source>
</evidence>
<evidence type="ECO:0000256" key="2">
    <source>
        <dbReference type="ARBA" id="ARBA00008804"/>
    </source>
</evidence>
<dbReference type="NCBIfam" id="TIGR01647">
    <property type="entry name" value="ATPase-IIIA_H"/>
    <property type="match status" value="1"/>
</dbReference>
<dbReference type="SFLD" id="SFLDG00002">
    <property type="entry name" value="C1.7:_P-type_atpase_like"/>
    <property type="match status" value="1"/>
</dbReference>
<dbReference type="GO" id="GO:0046872">
    <property type="term" value="F:metal ion binding"/>
    <property type="evidence" value="ECO:0007669"/>
    <property type="project" value="UniProtKB-KW"/>
</dbReference>
<feature type="transmembrane region" description="Helical" evidence="12">
    <location>
        <begin position="777"/>
        <end position="800"/>
    </location>
</feature>
<dbReference type="InterPro" id="IPR044492">
    <property type="entry name" value="P_typ_ATPase_HD_dom"/>
</dbReference>
<dbReference type="InterPro" id="IPR018303">
    <property type="entry name" value="ATPase_P-typ_P_site"/>
</dbReference>